<protein>
    <recommendedName>
        <fullName evidence="6">Sodefrin-like factor</fullName>
    </recommendedName>
</protein>
<feature type="chain" id="PRO_5046334535" description="Sodefrin-like factor" evidence="3">
    <location>
        <begin position="23"/>
        <end position="176"/>
    </location>
</feature>
<comment type="subcellular location">
    <subcellularLocation>
        <location evidence="1">Secreted</location>
    </subcellularLocation>
</comment>
<evidence type="ECO:0008006" key="6">
    <source>
        <dbReference type="Google" id="ProtNLM"/>
    </source>
</evidence>
<proteinExistence type="predicted"/>
<dbReference type="EMBL" id="CAUEEQ010009849">
    <property type="protein sequence ID" value="CAJ0933843.1"/>
    <property type="molecule type" value="Genomic_DNA"/>
</dbReference>
<dbReference type="SUPFAM" id="SSF57302">
    <property type="entry name" value="Snake toxin-like"/>
    <property type="match status" value="1"/>
</dbReference>
<dbReference type="Proteomes" id="UP001176940">
    <property type="component" value="Unassembled WGS sequence"/>
</dbReference>
<evidence type="ECO:0000313" key="4">
    <source>
        <dbReference type="EMBL" id="CAJ0933843.1"/>
    </source>
</evidence>
<organism evidence="4 5">
    <name type="scientific">Ranitomeya imitator</name>
    <name type="common">mimic poison frog</name>
    <dbReference type="NCBI Taxonomy" id="111125"/>
    <lineage>
        <taxon>Eukaryota</taxon>
        <taxon>Metazoa</taxon>
        <taxon>Chordata</taxon>
        <taxon>Craniata</taxon>
        <taxon>Vertebrata</taxon>
        <taxon>Euteleostomi</taxon>
        <taxon>Amphibia</taxon>
        <taxon>Batrachia</taxon>
        <taxon>Anura</taxon>
        <taxon>Neobatrachia</taxon>
        <taxon>Hyloidea</taxon>
        <taxon>Dendrobatidae</taxon>
        <taxon>Dendrobatinae</taxon>
        <taxon>Ranitomeya</taxon>
    </lineage>
</organism>
<keyword evidence="2" id="KW-0964">Secreted</keyword>
<gene>
    <name evidence="4" type="ORF">RIMI_LOCUS5679638</name>
</gene>
<evidence type="ECO:0000256" key="3">
    <source>
        <dbReference type="SAM" id="SignalP"/>
    </source>
</evidence>
<comment type="caution">
    <text evidence="4">The sequence shown here is derived from an EMBL/GenBank/DDBJ whole genome shotgun (WGS) entry which is preliminary data.</text>
</comment>
<reference evidence="4" key="1">
    <citation type="submission" date="2023-07" db="EMBL/GenBank/DDBJ databases">
        <authorList>
            <person name="Stuckert A."/>
        </authorList>
    </citation>
    <scope>NUCLEOTIDE SEQUENCE</scope>
</reference>
<dbReference type="InterPro" id="IPR050918">
    <property type="entry name" value="CNF-like_PLA2_Inhibitor"/>
</dbReference>
<keyword evidence="5" id="KW-1185">Reference proteome</keyword>
<name>A0ABN9L5N5_9NEOB</name>
<accession>A0ABN9L5N5</accession>
<sequence>MKMESLFGILYLILAFTAKGHCISCQLCVTSMAQTCTGVSVICPTDYVCESRFTNITIVTLPGSNATNSSSAPNGVKCKSCITVNSDWCYTSDTMSCTGDEMACIMHTTKITGVQAVVRAVRGCATRSHCLRASQSMSTSEFSTDSKYSCTDGSVSLSTGLLTPMIMFFLFIKFIL</sequence>
<evidence type="ECO:0000256" key="1">
    <source>
        <dbReference type="ARBA" id="ARBA00004613"/>
    </source>
</evidence>
<dbReference type="InterPro" id="IPR045860">
    <property type="entry name" value="Snake_toxin-like_sf"/>
</dbReference>
<dbReference type="PANTHER" id="PTHR20914">
    <property type="entry name" value="LY6/PLAUR DOMAIN-CONTAINING PROTEIN 8"/>
    <property type="match status" value="1"/>
</dbReference>
<dbReference type="Gene3D" id="2.10.60.10">
    <property type="entry name" value="CD59"/>
    <property type="match status" value="1"/>
</dbReference>
<dbReference type="PANTHER" id="PTHR20914:SF25">
    <property type="entry name" value="PHOSPHOLIPASE A2 INHIBITOR AND LY6_PLAUR DOMAIN-CONTAINING PROTEIN"/>
    <property type="match status" value="1"/>
</dbReference>
<evidence type="ECO:0000256" key="2">
    <source>
        <dbReference type="ARBA" id="ARBA00022525"/>
    </source>
</evidence>
<evidence type="ECO:0000313" key="5">
    <source>
        <dbReference type="Proteomes" id="UP001176940"/>
    </source>
</evidence>
<dbReference type="CDD" id="cd23572">
    <property type="entry name" value="TFP_LU_ECD_PINLYP_rpt2"/>
    <property type="match status" value="1"/>
</dbReference>
<keyword evidence="3" id="KW-0732">Signal</keyword>
<feature type="signal peptide" evidence="3">
    <location>
        <begin position="1"/>
        <end position="22"/>
    </location>
</feature>